<evidence type="ECO:0000313" key="2">
    <source>
        <dbReference type="EMBL" id="KKT57316.1"/>
    </source>
</evidence>
<keyword evidence="1" id="KW-0472">Membrane</keyword>
<proteinExistence type="predicted"/>
<comment type="caution">
    <text evidence="2">The sequence shown here is derived from an EMBL/GenBank/DDBJ whole genome shotgun (WGS) entry which is preliminary data.</text>
</comment>
<dbReference type="AlphaFoldDB" id="A0A0G1ID43"/>
<accession>A0A0G1ID43</accession>
<dbReference type="Proteomes" id="UP000033977">
    <property type="component" value="Unassembled WGS sequence"/>
</dbReference>
<name>A0A0G1ID43_9BACT</name>
<keyword evidence="1" id="KW-1133">Transmembrane helix</keyword>
<sequence length="160" mass="18328">MSLLNKHFWKFFAGLLGLVALGFLVVSGTNFYAKYKIQREQARQQAAYDATQKRYTEDTYGGKTPEETLAFFIDALKKGDTDLAAKYFVIDEQEKWRGKLIEIKNKNQLGLMASDLNRPKEKKALSDTRFTFYIYNDSNQLALAIDIARGPNGVWKILDL</sequence>
<evidence type="ECO:0000256" key="1">
    <source>
        <dbReference type="SAM" id="Phobius"/>
    </source>
</evidence>
<evidence type="ECO:0000313" key="3">
    <source>
        <dbReference type="Proteomes" id="UP000033977"/>
    </source>
</evidence>
<organism evidence="2 3">
    <name type="scientific">Candidatus Giovannonibacteria bacterium GW2011_GWB1_44_23</name>
    <dbReference type="NCBI Taxonomy" id="1618652"/>
    <lineage>
        <taxon>Bacteria</taxon>
        <taxon>Candidatus Giovannoniibacteriota</taxon>
    </lineage>
</organism>
<reference evidence="2 3" key="1">
    <citation type="journal article" date="2015" name="Nature">
        <title>rRNA introns, odd ribosomes, and small enigmatic genomes across a large radiation of phyla.</title>
        <authorList>
            <person name="Brown C.T."/>
            <person name="Hug L.A."/>
            <person name="Thomas B.C."/>
            <person name="Sharon I."/>
            <person name="Castelle C.J."/>
            <person name="Singh A."/>
            <person name="Wilkins M.J."/>
            <person name="Williams K.H."/>
            <person name="Banfield J.F."/>
        </authorList>
    </citation>
    <scope>NUCLEOTIDE SEQUENCE [LARGE SCALE GENOMIC DNA]</scope>
</reference>
<feature type="transmembrane region" description="Helical" evidence="1">
    <location>
        <begin position="12"/>
        <end position="33"/>
    </location>
</feature>
<gene>
    <name evidence="2" type="ORF">UW49_C0005G0004</name>
</gene>
<keyword evidence="1" id="KW-0812">Transmembrane</keyword>
<protein>
    <recommendedName>
        <fullName evidence="4">DUF4878 domain-containing protein</fullName>
    </recommendedName>
</protein>
<dbReference type="EMBL" id="LCIN01000005">
    <property type="protein sequence ID" value="KKT57316.1"/>
    <property type="molecule type" value="Genomic_DNA"/>
</dbReference>
<evidence type="ECO:0008006" key="4">
    <source>
        <dbReference type="Google" id="ProtNLM"/>
    </source>
</evidence>